<dbReference type="CDD" id="cd08422">
    <property type="entry name" value="PBP2_CrgA_like"/>
    <property type="match status" value="1"/>
</dbReference>
<keyword evidence="3" id="KW-0238">DNA-binding</keyword>
<dbReference type="Gene3D" id="3.40.190.290">
    <property type="match status" value="1"/>
</dbReference>
<feature type="domain" description="HTH lysR-type" evidence="5">
    <location>
        <begin position="40"/>
        <end position="97"/>
    </location>
</feature>
<dbReference type="InterPro" id="IPR036388">
    <property type="entry name" value="WH-like_DNA-bd_sf"/>
</dbReference>
<dbReference type="HOGENOM" id="CLU_039613_16_2_6"/>
<protein>
    <submittedName>
        <fullName evidence="6">LysR family transcriptional regulator</fullName>
    </submittedName>
</protein>
<dbReference type="Proteomes" id="UP000006503">
    <property type="component" value="Chromosome"/>
</dbReference>
<evidence type="ECO:0000256" key="1">
    <source>
        <dbReference type="ARBA" id="ARBA00009437"/>
    </source>
</evidence>
<keyword evidence="2" id="KW-0805">Transcription regulation</keyword>
<dbReference type="InterPro" id="IPR000847">
    <property type="entry name" value="LysR_HTH_N"/>
</dbReference>
<evidence type="ECO:0000256" key="4">
    <source>
        <dbReference type="ARBA" id="ARBA00023163"/>
    </source>
</evidence>
<dbReference type="AlphaFoldDB" id="I7BHL6"/>
<keyword evidence="4" id="KW-0804">Transcription</keyword>
<dbReference type="GO" id="GO:0003700">
    <property type="term" value="F:DNA-binding transcription factor activity"/>
    <property type="evidence" value="ECO:0007669"/>
    <property type="project" value="InterPro"/>
</dbReference>
<proteinExistence type="inferred from homology"/>
<dbReference type="InterPro" id="IPR058163">
    <property type="entry name" value="LysR-type_TF_proteobact-type"/>
</dbReference>
<name>I7BHL6_PSEPT</name>
<dbReference type="Gene3D" id="1.10.10.10">
    <property type="entry name" value="Winged helix-like DNA-binding domain superfamily/Winged helix DNA-binding domain"/>
    <property type="match status" value="1"/>
</dbReference>
<gene>
    <name evidence="6" type="ordered locus">T1E_5472</name>
</gene>
<dbReference type="SUPFAM" id="SSF46785">
    <property type="entry name" value="Winged helix' DNA-binding domain"/>
    <property type="match status" value="1"/>
</dbReference>
<dbReference type="GO" id="GO:0006351">
    <property type="term" value="P:DNA-templated transcription"/>
    <property type="evidence" value="ECO:0007669"/>
    <property type="project" value="TreeGrafter"/>
</dbReference>
<dbReference type="KEGG" id="ppx:T1E_5472"/>
<evidence type="ECO:0000256" key="3">
    <source>
        <dbReference type="ARBA" id="ARBA00023125"/>
    </source>
</evidence>
<evidence type="ECO:0000256" key="2">
    <source>
        <dbReference type="ARBA" id="ARBA00023015"/>
    </source>
</evidence>
<accession>I7BHL6</accession>
<organism evidence="6 7">
    <name type="scientific">Pseudomonas putida (strain DOT-T1E)</name>
    <dbReference type="NCBI Taxonomy" id="1196325"/>
    <lineage>
        <taxon>Bacteria</taxon>
        <taxon>Pseudomonadati</taxon>
        <taxon>Pseudomonadota</taxon>
        <taxon>Gammaproteobacteria</taxon>
        <taxon>Pseudomonadales</taxon>
        <taxon>Pseudomonadaceae</taxon>
        <taxon>Pseudomonas</taxon>
    </lineage>
</organism>
<evidence type="ECO:0000259" key="5">
    <source>
        <dbReference type="PROSITE" id="PS50931"/>
    </source>
</evidence>
<dbReference type="FunFam" id="1.10.10.10:FF:000001">
    <property type="entry name" value="LysR family transcriptional regulator"/>
    <property type="match status" value="1"/>
</dbReference>
<dbReference type="EMBL" id="CP003734">
    <property type="protein sequence ID" value="AFO51293.1"/>
    <property type="molecule type" value="Genomic_DNA"/>
</dbReference>
<dbReference type="GO" id="GO:0043565">
    <property type="term" value="F:sequence-specific DNA binding"/>
    <property type="evidence" value="ECO:0007669"/>
    <property type="project" value="TreeGrafter"/>
</dbReference>
<dbReference type="PATRIC" id="fig|1196325.3.peg.5431"/>
<dbReference type="Pfam" id="PF00126">
    <property type="entry name" value="HTH_1"/>
    <property type="match status" value="1"/>
</dbReference>
<dbReference type="FunFam" id="3.40.190.290:FF:000001">
    <property type="entry name" value="Transcriptional regulator, LysR family"/>
    <property type="match status" value="1"/>
</dbReference>
<evidence type="ECO:0000313" key="7">
    <source>
        <dbReference type="Proteomes" id="UP000006503"/>
    </source>
</evidence>
<dbReference type="InterPro" id="IPR005119">
    <property type="entry name" value="LysR_subst-bd"/>
</dbReference>
<evidence type="ECO:0000313" key="6">
    <source>
        <dbReference type="EMBL" id="AFO51293.1"/>
    </source>
</evidence>
<sequence>MVFLPSGLRFGVGEAYRPLNNFKIESFESHHCRIEMPRIPDFEGLAMFAKVAEEGSYAAAARAMGVSVPTVSRAVARLEERLGGRLFNRTSRQLSVTEFGQRMVDQASALYRQAEEMESEAQELSVQPRGLVRLAVPMSFGLRWVAPLLPALLTLYPELELDLHLSDSTVDLVADGFDAALRIAALPDSSLVARRICSVTQFLVAAPSYLARRGHPSHPRDLAAHACMSYAYRARSQVWRFTHDNGSEQDVAPRGPLRVTNSDALVAPLLAGVAIAELPEFIAAEYLADGRLQHILPEWRMTQGGLYFVTPSARARPRKVQALSDFFAEHLSSPAWR</sequence>
<dbReference type="PROSITE" id="PS50931">
    <property type="entry name" value="HTH_LYSR"/>
    <property type="match status" value="1"/>
</dbReference>
<comment type="similarity">
    <text evidence="1">Belongs to the LysR transcriptional regulatory family.</text>
</comment>
<dbReference type="PANTHER" id="PTHR30537">
    <property type="entry name" value="HTH-TYPE TRANSCRIPTIONAL REGULATOR"/>
    <property type="match status" value="1"/>
</dbReference>
<dbReference type="PANTHER" id="PTHR30537:SF5">
    <property type="entry name" value="HTH-TYPE TRANSCRIPTIONAL ACTIVATOR TTDR-RELATED"/>
    <property type="match status" value="1"/>
</dbReference>
<dbReference type="InterPro" id="IPR036390">
    <property type="entry name" value="WH_DNA-bd_sf"/>
</dbReference>
<dbReference type="Pfam" id="PF03466">
    <property type="entry name" value="LysR_substrate"/>
    <property type="match status" value="1"/>
</dbReference>
<dbReference type="SUPFAM" id="SSF53850">
    <property type="entry name" value="Periplasmic binding protein-like II"/>
    <property type="match status" value="1"/>
</dbReference>
<reference evidence="7" key="1">
    <citation type="journal article" date="2013" name="Microb. Biotechnol.">
        <title>Metabolic potential of the organic-solvent tolerant Pseudomonas putida DOT-T1E deduced from its annotated genome.</title>
        <authorList>
            <person name="Udaondo Z."/>
            <person name="Molina L."/>
            <person name="Daniels C."/>
            <person name="Gomez M.J."/>
            <person name="Molina-Henares M.A."/>
            <person name="Matilla M.A."/>
            <person name="Roca A."/>
            <person name="Fernandez M."/>
            <person name="Duque E."/>
            <person name="Segura A."/>
            <person name="Ramos J.L."/>
        </authorList>
    </citation>
    <scope>NUCLEOTIDE SEQUENCE [LARGE SCALE GENOMIC DNA]</scope>
    <source>
        <strain evidence="7">DOT-T1E</strain>
    </source>
</reference>
<dbReference type="PRINTS" id="PR00039">
    <property type="entry name" value="HTHLYSR"/>
</dbReference>